<feature type="transmembrane region" description="Helical" evidence="1">
    <location>
        <begin position="7"/>
        <end position="28"/>
    </location>
</feature>
<dbReference type="AlphaFoldDB" id="A0A7V4G7M0"/>
<evidence type="ECO:0000256" key="1">
    <source>
        <dbReference type="SAM" id="Phobius"/>
    </source>
</evidence>
<feature type="transmembrane region" description="Helical" evidence="1">
    <location>
        <begin position="76"/>
        <end position="96"/>
    </location>
</feature>
<protein>
    <submittedName>
        <fullName evidence="2">DUF2177 family protein</fullName>
    </submittedName>
</protein>
<dbReference type="Pfam" id="PF09945">
    <property type="entry name" value="DUF2177"/>
    <property type="match status" value="1"/>
</dbReference>
<name>A0A7V4G7M0_9BACT</name>
<comment type="caution">
    <text evidence="2">The sequence shown here is derived from an EMBL/GenBank/DDBJ whole genome shotgun (WGS) entry which is preliminary data.</text>
</comment>
<organism evidence="2">
    <name type="scientific">Desulfobacca acetoxidans</name>
    <dbReference type="NCBI Taxonomy" id="60893"/>
    <lineage>
        <taxon>Bacteria</taxon>
        <taxon>Pseudomonadati</taxon>
        <taxon>Thermodesulfobacteriota</taxon>
        <taxon>Desulfobaccia</taxon>
        <taxon>Desulfobaccales</taxon>
        <taxon>Desulfobaccaceae</taxon>
        <taxon>Desulfobacca</taxon>
    </lineage>
</organism>
<evidence type="ECO:0000313" key="2">
    <source>
        <dbReference type="EMBL" id="HGS04885.1"/>
    </source>
</evidence>
<dbReference type="EMBL" id="DSXI01000228">
    <property type="protein sequence ID" value="HGS04885.1"/>
    <property type="molecule type" value="Genomic_DNA"/>
</dbReference>
<dbReference type="InterPro" id="IPR018687">
    <property type="entry name" value="DUF2177_membr"/>
</dbReference>
<keyword evidence="1" id="KW-0472">Membrane</keyword>
<proteinExistence type="predicted"/>
<feature type="transmembrane region" description="Helical" evidence="1">
    <location>
        <begin position="116"/>
        <end position="137"/>
    </location>
</feature>
<gene>
    <name evidence="2" type="ORF">ENT08_03985</name>
</gene>
<keyword evidence="1" id="KW-1133">Transmembrane helix</keyword>
<accession>A0A7V4G7M0</accession>
<reference evidence="2" key="1">
    <citation type="journal article" date="2020" name="mSystems">
        <title>Genome- and Community-Level Interaction Insights into Carbon Utilization and Element Cycling Functions of Hydrothermarchaeota in Hydrothermal Sediment.</title>
        <authorList>
            <person name="Zhou Z."/>
            <person name="Liu Y."/>
            <person name="Xu W."/>
            <person name="Pan J."/>
            <person name="Luo Z.H."/>
            <person name="Li M."/>
        </authorList>
    </citation>
    <scope>NUCLEOTIDE SEQUENCE [LARGE SCALE GENOMIC DNA]</scope>
    <source>
        <strain evidence="2">SpSt-548</strain>
    </source>
</reference>
<feature type="transmembrane region" description="Helical" evidence="1">
    <location>
        <begin position="48"/>
        <end position="69"/>
    </location>
</feature>
<keyword evidence="1" id="KW-0812">Transmembrane</keyword>
<sequence>MGHSLKLYILVALVFLAIDLTWLGVLMAKFYKAELGPLARRSGEAMAPIWWAAFLVYLLIPLGIVLFVLPRIAPDSPALAVLGWGFVYGVILYGVYDLTNYSLIDRWPWRLTLVDLAWGGFICAVTSYVAVILDRWLA</sequence>